<protein>
    <submittedName>
        <fullName evidence="1">Uncharacterized protein</fullName>
    </submittedName>
</protein>
<comment type="caution">
    <text evidence="1">The sequence shown here is derived from an EMBL/GenBank/DDBJ whole genome shotgun (WGS) entry which is preliminary data.</text>
</comment>
<name>A0ABR4EXM1_9PEZI</name>
<dbReference type="EMBL" id="JBAWTH010000021">
    <property type="protein sequence ID" value="KAL2287188.1"/>
    <property type="molecule type" value="Genomic_DNA"/>
</dbReference>
<sequence>MMLEHQNFHKTLSLIAFPQVSRTNQSCLAPVVTTSLGVFGLATRRTFPHALVLPPVINQRLQLCPQVRAVKHLLPDDRRGLVAALLAVPPQPVQAPLGPHPLHDEADGVGEPHRVVRGVARQQEHLALLDLDVLEELPALGVLLHHLEAHGALELVEPLLRLVDVVVVARVGPADDHEDHVLAAEEAVVVDWGLQEVLVLAQP</sequence>
<dbReference type="Proteomes" id="UP001600888">
    <property type="component" value="Unassembled WGS sequence"/>
</dbReference>
<gene>
    <name evidence="1" type="ORF">FJTKL_06178</name>
</gene>
<proteinExistence type="predicted"/>
<reference evidence="1 2" key="1">
    <citation type="submission" date="2024-03" db="EMBL/GenBank/DDBJ databases">
        <title>A high-quality draft genome sequence of Diaporthe vaccinii, a causative agent of upright dieback and viscid rot disease in cranberry plants.</title>
        <authorList>
            <person name="Sarrasin M."/>
            <person name="Lang B.F."/>
            <person name="Burger G."/>
        </authorList>
    </citation>
    <scope>NUCLEOTIDE SEQUENCE [LARGE SCALE GENOMIC DNA]</scope>
    <source>
        <strain evidence="1 2">IS7</strain>
    </source>
</reference>
<accession>A0ABR4EXM1</accession>
<evidence type="ECO:0000313" key="1">
    <source>
        <dbReference type="EMBL" id="KAL2287188.1"/>
    </source>
</evidence>
<keyword evidence="2" id="KW-1185">Reference proteome</keyword>
<organism evidence="1 2">
    <name type="scientific">Diaporthe vaccinii</name>
    <dbReference type="NCBI Taxonomy" id="105482"/>
    <lineage>
        <taxon>Eukaryota</taxon>
        <taxon>Fungi</taxon>
        <taxon>Dikarya</taxon>
        <taxon>Ascomycota</taxon>
        <taxon>Pezizomycotina</taxon>
        <taxon>Sordariomycetes</taxon>
        <taxon>Sordariomycetidae</taxon>
        <taxon>Diaporthales</taxon>
        <taxon>Diaporthaceae</taxon>
        <taxon>Diaporthe</taxon>
        <taxon>Diaporthe eres species complex</taxon>
    </lineage>
</organism>
<evidence type="ECO:0000313" key="2">
    <source>
        <dbReference type="Proteomes" id="UP001600888"/>
    </source>
</evidence>